<accession>A0A7J8UCN8</accession>
<dbReference type="Proteomes" id="UP000593573">
    <property type="component" value="Unassembled WGS sequence"/>
</dbReference>
<keyword evidence="2" id="KW-1185">Reference proteome</keyword>
<proteinExistence type="predicted"/>
<dbReference type="AlphaFoldDB" id="A0A7J8UCN8"/>
<comment type="caution">
    <text evidence="1">The sequence shown here is derived from an EMBL/GenBank/DDBJ whole genome shotgun (WGS) entry which is preliminary data.</text>
</comment>
<dbReference type="EMBL" id="JABFAB010000005">
    <property type="protein sequence ID" value="MBA0648276.1"/>
    <property type="molecule type" value="Genomic_DNA"/>
</dbReference>
<name>A0A7J8UCN8_9ROSI</name>
<evidence type="ECO:0000313" key="2">
    <source>
        <dbReference type="Proteomes" id="UP000593573"/>
    </source>
</evidence>
<gene>
    <name evidence="1" type="ORF">Goklo_016028</name>
</gene>
<reference evidence="1 2" key="1">
    <citation type="journal article" date="2019" name="Genome Biol. Evol.">
        <title>Insights into the evolution of the New World diploid cottons (Gossypium, subgenus Houzingenia) based on genome sequencing.</title>
        <authorList>
            <person name="Grover C.E."/>
            <person name="Arick M.A. 2nd"/>
            <person name="Thrash A."/>
            <person name="Conover J.L."/>
            <person name="Sanders W.S."/>
            <person name="Peterson D.G."/>
            <person name="Frelichowski J.E."/>
            <person name="Scheffler J.A."/>
            <person name="Scheffler B.E."/>
            <person name="Wendel J.F."/>
        </authorList>
    </citation>
    <scope>NUCLEOTIDE SEQUENCE [LARGE SCALE GENOMIC DNA]</scope>
    <source>
        <strain evidence="1">57</strain>
        <tissue evidence="1">Leaf</tissue>
    </source>
</reference>
<protein>
    <submittedName>
        <fullName evidence="1">Uncharacterized protein</fullName>
    </submittedName>
</protein>
<sequence length="19" mass="2263">MKRLNSVMKNFTRMCTQSS</sequence>
<evidence type="ECO:0000313" key="1">
    <source>
        <dbReference type="EMBL" id="MBA0648276.1"/>
    </source>
</evidence>
<organism evidence="1 2">
    <name type="scientific">Gossypium klotzschianum</name>
    <dbReference type="NCBI Taxonomy" id="34286"/>
    <lineage>
        <taxon>Eukaryota</taxon>
        <taxon>Viridiplantae</taxon>
        <taxon>Streptophyta</taxon>
        <taxon>Embryophyta</taxon>
        <taxon>Tracheophyta</taxon>
        <taxon>Spermatophyta</taxon>
        <taxon>Magnoliopsida</taxon>
        <taxon>eudicotyledons</taxon>
        <taxon>Gunneridae</taxon>
        <taxon>Pentapetalae</taxon>
        <taxon>rosids</taxon>
        <taxon>malvids</taxon>
        <taxon>Malvales</taxon>
        <taxon>Malvaceae</taxon>
        <taxon>Malvoideae</taxon>
        <taxon>Gossypium</taxon>
    </lineage>
</organism>